<dbReference type="PROSITE" id="PS51857">
    <property type="entry name" value="CSD_2"/>
    <property type="match status" value="1"/>
</dbReference>
<dbReference type="InterPro" id="IPR019844">
    <property type="entry name" value="CSD_CS"/>
</dbReference>
<evidence type="ECO:0000313" key="4">
    <source>
        <dbReference type="Proteomes" id="UP001165190"/>
    </source>
</evidence>
<evidence type="ECO:0000259" key="2">
    <source>
        <dbReference type="PROSITE" id="PS51857"/>
    </source>
</evidence>
<dbReference type="InterPro" id="IPR012340">
    <property type="entry name" value="NA-bd_OB-fold"/>
</dbReference>
<dbReference type="Gene3D" id="2.40.50.140">
    <property type="entry name" value="Nucleic acid-binding proteins"/>
    <property type="match status" value="1"/>
</dbReference>
<evidence type="ECO:0000313" key="3">
    <source>
        <dbReference type="EMBL" id="GMJ09741.1"/>
    </source>
</evidence>
<accession>A0A9W7J6U5</accession>
<proteinExistence type="predicted"/>
<dbReference type="CDD" id="cd04458">
    <property type="entry name" value="CSP_CDS"/>
    <property type="match status" value="1"/>
</dbReference>
<dbReference type="GO" id="GO:0003676">
    <property type="term" value="F:nucleic acid binding"/>
    <property type="evidence" value="ECO:0007669"/>
    <property type="project" value="InterPro"/>
</dbReference>
<dbReference type="PROSITE" id="PS00352">
    <property type="entry name" value="CSD_1"/>
    <property type="match status" value="1"/>
</dbReference>
<dbReference type="InterPro" id="IPR011129">
    <property type="entry name" value="CSD"/>
</dbReference>
<protein>
    <submittedName>
        <fullName evidence="3">ARABIDOPSIS COLD SHOCK DOMAIN PROTEIN 3, cold shock domain protein 3</fullName>
    </submittedName>
</protein>
<dbReference type="PANTHER" id="PTHR46565">
    <property type="entry name" value="COLD SHOCK DOMAIN PROTEIN 2"/>
    <property type="match status" value="1"/>
</dbReference>
<dbReference type="PANTHER" id="PTHR46565:SF20">
    <property type="entry name" value="COLD SHOCK DOMAIN-CONTAINING PROTEIN 4"/>
    <property type="match status" value="1"/>
</dbReference>
<organism evidence="3 4">
    <name type="scientific">Hibiscus trionum</name>
    <name type="common">Flower of an hour</name>
    <dbReference type="NCBI Taxonomy" id="183268"/>
    <lineage>
        <taxon>Eukaryota</taxon>
        <taxon>Viridiplantae</taxon>
        <taxon>Streptophyta</taxon>
        <taxon>Embryophyta</taxon>
        <taxon>Tracheophyta</taxon>
        <taxon>Spermatophyta</taxon>
        <taxon>Magnoliopsida</taxon>
        <taxon>eudicotyledons</taxon>
        <taxon>Gunneridae</taxon>
        <taxon>Pentapetalae</taxon>
        <taxon>rosids</taxon>
        <taxon>malvids</taxon>
        <taxon>Malvales</taxon>
        <taxon>Malvaceae</taxon>
        <taxon>Malvoideae</taxon>
        <taxon>Hibiscus</taxon>
    </lineage>
</organism>
<comment type="caution">
    <text evidence="3">The sequence shown here is derived from an EMBL/GenBank/DDBJ whole genome shotgun (WGS) entry which is preliminary data.</text>
</comment>
<gene>
    <name evidence="3" type="ORF">HRI_004643300</name>
</gene>
<dbReference type="Pfam" id="PF00313">
    <property type="entry name" value="CSD"/>
    <property type="match status" value="1"/>
</dbReference>
<name>A0A9W7J6U5_HIBTR</name>
<dbReference type="SUPFAM" id="SSF50249">
    <property type="entry name" value="Nucleic acid-binding proteins"/>
    <property type="match status" value="1"/>
</dbReference>
<dbReference type="PRINTS" id="PR00050">
    <property type="entry name" value="COLDSHOCK"/>
</dbReference>
<dbReference type="SMART" id="SM00357">
    <property type="entry name" value="CSP"/>
    <property type="match status" value="1"/>
</dbReference>
<feature type="domain" description="CSD" evidence="2">
    <location>
        <begin position="5"/>
        <end position="71"/>
    </location>
</feature>
<dbReference type="EMBL" id="BSYR01000056">
    <property type="protein sequence ID" value="GMJ09741.1"/>
    <property type="molecule type" value="Genomic_DNA"/>
</dbReference>
<dbReference type="InterPro" id="IPR002059">
    <property type="entry name" value="CSP_DNA-bd"/>
</dbReference>
<dbReference type="Proteomes" id="UP001165190">
    <property type="component" value="Unassembled WGS sequence"/>
</dbReference>
<evidence type="ECO:0000256" key="1">
    <source>
        <dbReference type="SAM" id="MobiDB-lite"/>
    </source>
</evidence>
<dbReference type="AlphaFoldDB" id="A0A9W7J6U5"/>
<reference evidence="3" key="1">
    <citation type="submission" date="2023-05" db="EMBL/GenBank/DDBJ databases">
        <title>Genome and transcriptome analyses reveal genes involved in the formation of fine ridges on petal epidermal cells in Hibiscus trionum.</title>
        <authorList>
            <person name="Koshimizu S."/>
            <person name="Masuda S."/>
            <person name="Ishii T."/>
            <person name="Shirasu K."/>
            <person name="Hoshino A."/>
            <person name="Arita M."/>
        </authorList>
    </citation>
    <scope>NUCLEOTIDE SEQUENCE</scope>
    <source>
        <strain evidence="3">Hamamatsu line</strain>
    </source>
</reference>
<keyword evidence="4" id="KW-1185">Reference proteome</keyword>
<feature type="region of interest" description="Disordered" evidence="1">
    <location>
        <begin position="67"/>
        <end position="110"/>
    </location>
</feature>
<dbReference type="OrthoDB" id="422005at2759"/>
<sequence>MGESRLTGKVKWFSDQRGFGFITLDDGSEDLFVHQSSIRSDGFCSLADGKEAEFVINFSEGDRFKAADVTGPNEKPFRGTTRSGRGGGSYGGRGRREGDGGGECFKCGEM</sequence>